<reference evidence="1" key="1">
    <citation type="submission" date="2014-09" db="EMBL/GenBank/DDBJ databases">
        <authorList>
            <person name="Magalhaes I.L.F."/>
            <person name="Oliveira U."/>
            <person name="Santos F.R."/>
            <person name="Vidigal T.H.D.A."/>
            <person name="Brescovit A.D."/>
            <person name="Santos A.J."/>
        </authorList>
    </citation>
    <scope>NUCLEOTIDE SEQUENCE</scope>
    <source>
        <tissue evidence="1">Shoot tissue taken approximately 20 cm above the soil surface</tissue>
    </source>
</reference>
<protein>
    <submittedName>
        <fullName evidence="1">Uncharacterized protein</fullName>
    </submittedName>
</protein>
<sequence length="42" mass="4598">MPAEPNTVFLLLSRQICRVVDASEIFCAFILPACATKKSSIL</sequence>
<reference evidence="1" key="2">
    <citation type="journal article" date="2015" name="Data Brief">
        <title>Shoot transcriptome of the giant reed, Arundo donax.</title>
        <authorList>
            <person name="Barrero R.A."/>
            <person name="Guerrero F.D."/>
            <person name="Moolhuijzen P."/>
            <person name="Goolsby J.A."/>
            <person name="Tidwell J."/>
            <person name="Bellgard S.E."/>
            <person name="Bellgard M.I."/>
        </authorList>
    </citation>
    <scope>NUCLEOTIDE SEQUENCE</scope>
    <source>
        <tissue evidence="1">Shoot tissue taken approximately 20 cm above the soil surface</tissue>
    </source>
</reference>
<name>A0A0A9AYN4_ARUDO</name>
<dbReference type="EMBL" id="GBRH01243870">
    <property type="protein sequence ID" value="JAD54025.1"/>
    <property type="molecule type" value="Transcribed_RNA"/>
</dbReference>
<dbReference type="AlphaFoldDB" id="A0A0A9AYN4"/>
<proteinExistence type="predicted"/>
<organism evidence="1">
    <name type="scientific">Arundo donax</name>
    <name type="common">Giant reed</name>
    <name type="synonym">Donax arundinaceus</name>
    <dbReference type="NCBI Taxonomy" id="35708"/>
    <lineage>
        <taxon>Eukaryota</taxon>
        <taxon>Viridiplantae</taxon>
        <taxon>Streptophyta</taxon>
        <taxon>Embryophyta</taxon>
        <taxon>Tracheophyta</taxon>
        <taxon>Spermatophyta</taxon>
        <taxon>Magnoliopsida</taxon>
        <taxon>Liliopsida</taxon>
        <taxon>Poales</taxon>
        <taxon>Poaceae</taxon>
        <taxon>PACMAD clade</taxon>
        <taxon>Arundinoideae</taxon>
        <taxon>Arundineae</taxon>
        <taxon>Arundo</taxon>
    </lineage>
</organism>
<accession>A0A0A9AYN4</accession>
<evidence type="ECO:0000313" key="1">
    <source>
        <dbReference type="EMBL" id="JAD54025.1"/>
    </source>
</evidence>